<dbReference type="EMBL" id="CAADRP010001807">
    <property type="protein sequence ID" value="VFU52691.1"/>
    <property type="molecule type" value="Genomic_DNA"/>
</dbReference>
<organism evidence="1">
    <name type="scientific">Salix viminalis</name>
    <name type="common">Common osier</name>
    <name type="synonym">Basket willow</name>
    <dbReference type="NCBI Taxonomy" id="40686"/>
    <lineage>
        <taxon>Eukaryota</taxon>
        <taxon>Viridiplantae</taxon>
        <taxon>Streptophyta</taxon>
        <taxon>Embryophyta</taxon>
        <taxon>Tracheophyta</taxon>
        <taxon>Spermatophyta</taxon>
        <taxon>Magnoliopsida</taxon>
        <taxon>eudicotyledons</taxon>
        <taxon>Gunneridae</taxon>
        <taxon>Pentapetalae</taxon>
        <taxon>rosids</taxon>
        <taxon>fabids</taxon>
        <taxon>Malpighiales</taxon>
        <taxon>Salicaceae</taxon>
        <taxon>Saliceae</taxon>
        <taxon>Salix</taxon>
    </lineage>
</organism>
<accession>A0A6N2MHX8</accession>
<reference evidence="1" key="1">
    <citation type="submission" date="2019-03" db="EMBL/GenBank/DDBJ databases">
        <authorList>
            <person name="Mank J."/>
            <person name="Almeida P."/>
        </authorList>
    </citation>
    <scope>NUCLEOTIDE SEQUENCE</scope>
    <source>
        <strain evidence="1">78183</strain>
    </source>
</reference>
<protein>
    <submittedName>
        <fullName evidence="1">Uncharacterized protein</fullName>
    </submittedName>
</protein>
<gene>
    <name evidence="1" type="ORF">SVIM_LOCUS363492</name>
</gene>
<proteinExistence type="predicted"/>
<sequence length="129" mass="14701">MFNRETSIGLHTDHRYISRVTDGSPDSAGDQPGPDFTYKWHVISIRIRPFMPIRVVEYRVWRRRVAEIPEKRAAAPSVWMIRTPMERGPTRGGGGASKVVGKEMLAVELNEKGGRQDCTEDRFGMWDSP</sequence>
<evidence type="ECO:0000313" key="1">
    <source>
        <dbReference type="EMBL" id="VFU52691.1"/>
    </source>
</evidence>
<dbReference type="AlphaFoldDB" id="A0A6N2MHX8"/>
<name>A0A6N2MHX8_SALVM</name>